<organism evidence="7">
    <name type="scientific">marine sediment metagenome</name>
    <dbReference type="NCBI Taxonomy" id="412755"/>
    <lineage>
        <taxon>unclassified sequences</taxon>
        <taxon>metagenomes</taxon>
        <taxon>ecological metagenomes</taxon>
    </lineage>
</organism>
<dbReference type="NCBIfam" id="TIGR00144">
    <property type="entry name" value="beta_RFAP_syn"/>
    <property type="match status" value="1"/>
</dbReference>
<dbReference type="PIRSF" id="PIRSF004884">
    <property type="entry name" value="Sugar_kin_arch"/>
    <property type="match status" value="1"/>
</dbReference>
<reference evidence="7" key="1">
    <citation type="journal article" date="2015" name="Nature">
        <title>Complex archaea that bridge the gap between prokaryotes and eukaryotes.</title>
        <authorList>
            <person name="Spang A."/>
            <person name="Saw J.H."/>
            <person name="Jorgensen S.L."/>
            <person name="Zaremba-Niedzwiedzka K."/>
            <person name="Martijn J."/>
            <person name="Lind A.E."/>
            <person name="van Eijk R."/>
            <person name="Schleper C."/>
            <person name="Guy L."/>
            <person name="Ettema T.J."/>
        </authorList>
    </citation>
    <scope>NUCLEOTIDE SEQUENCE</scope>
</reference>
<evidence type="ECO:0000256" key="4">
    <source>
        <dbReference type="ARBA" id="ARBA00022840"/>
    </source>
</evidence>
<dbReference type="InterPro" id="IPR036554">
    <property type="entry name" value="GHMP_kinase_C_sf"/>
</dbReference>
<dbReference type="PANTHER" id="PTHR20861">
    <property type="entry name" value="HOMOSERINE/4-DIPHOSPHOCYTIDYL-2-C-METHYL-D-ERYTHRITOL KINASE"/>
    <property type="match status" value="1"/>
</dbReference>
<dbReference type="Pfam" id="PF00288">
    <property type="entry name" value="GHMP_kinases_N"/>
    <property type="match status" value="1"/>
</dbReference>
<sequence>MTEDVVSVSAPARLHLGFLDPGGQSGRRFGGIGLALDAPSTRLSIRRAGHDRVEGADAERAAEHLAAMRRHLSLDQTHEITIDETIPAHAGLGSGTQLALAVAAGVRALEGFPTDYAGDATRLGRGNRSGLGAAFFNQGGLAVDGGKGRQDRPPPIVSRFAFPTDWRVILVLDPNSQGFHGADEIAAFDALPPFPESETAEICRLVLMETLPGLAEQDIAAFGASVATIQEMVGGHFAPAQGGVFTSPRVARACTFLAAAGAHGIGQSSWGPTGFAFAASAQEAERLVAAARAEGAAHDLDIRVVAGRNHGASVEHASRRQLAGTG</sequence>
<feature type="domain" description="GHMP kinase N-terminal" evidence="5">
    <location>
        <begin position="66"/>
        <end position="132"/>
    </location>
</feature>
<evidence type="ECO:0000259" key="6">
    <source>
        <dbReference type="Pfam" id="PF08544"/>
    </source>
</evidence>
<evidence type="ECO:0000256" key="1">
    <source>
        <dbReference type="ARBA" id="ARBA00022605"/>
    </source>
</evidence>
<gene>
    <name evidence="7" type="ORF">LCGC14_0287800</name>
</gene>
<dbReference type="GO" id="GO:0005524">
    <property type="term" value="F:ATP binding"/>
    <property type="evidence" value="ECO:0007669"/>
    <property type="project" value="UniProtKB-KW"/>
</dbReference>
<dbReference type="InterPro" id="IPR013750">
    <property type="entry name" value="GHMP_kinase_C_dom"/>
</dbReference>
<dbReference type="Gene3D" id="3.30.230.10">
    <property type="match status" value="1"/>
</dbReference>
<dbReference type="InterPro" id="IPR006204">
    <property type="entry name" value="GHMP_kinase_N_dom"/>
</dbReference>
<evidence type="ECO:0000313" key="7">
    <source>
        <dbReference type="EMBL" id="KKN84514.1"/>
    </source>
</evidence>
<dbReference type="GO" id="GO:0008652">
    <property type="term" value="P:amino acid biosynthetic process"/>
    <property type="evidence" value="ECO:0007669"/>
    <property type="project" value="UniProtKB-KW"/>
</dbReference>
<dbReference type="SUPFAM" id="SSF54211">
    <property type="entry name" value="Ribosomal protein S5 domain 2-like"/>
    <property type="match status" value="1"/>
</dbReference>
<dbReference type="AlphaFoldDB" id="A0A0F9TYW8"/>
<feature type="domain" description="GHMP kinase C-terminal" evidence="6">
    <location>
        <begin position="211"/>
        <end position="296"/>
    </location>
</feature>
<dbReference type="GO" id="GO:0016740">
    <property type="term" value="F:transferase activity"/>
    <property type="evidence" value="ECO:0007669"/>
    <property type="project" value="UniProtKB-KW"/>
</dbReference>
<keyword evidence="3" id="KW-0547">Nucleotide-binding</keyword>
<comment type="caution">
    <text evidence="7">The sequence shown here is derived from an EMBL/GenBank/DDBJ whole genome shotgun (WGS) entry which is preliminary data.</text>
</comment>
<dbReference type="InterPro" id="IPR020568">
    <property type="entry name" value="Ribosomal_Su5_D2-typ_SF"/>
</dbReference>
<protein>
    <recommendedName>
        <fullName evidence="8">GHMP kinase C-terminal domain-containing protein</fullName>
    </recommendedName>
</protein>
<evidence type="ECO:0000259" key="5">
    <source>
        <dbReference type="Pfam" id="PF00288"/>
    </source>
</evidence>
<dbReference type="Gene3D" id="3.30.70.890">
    <property type="entry name" value="GHMP kinase, C-terminal domain"/>
    <property type="match status" value="1"/>
</dbReference>
<keyword evidence="4" id="KW-0067">ATP-binding</keyword>
<evidence type="ECO:0000256" key="3">
    <source>
        <dbReference type="ARBA" id="ARBA00022741"/>
    </source>
</evidence>
<keyword evidence="1" id="KW-0028">Amino-acid biosynthesis</keyword>
<name>A0A0F9TYW8_9ZZZZ</name>
<proteinExistence type="predicted"/>
<keyword evidence="2" id="KW-0808">Transferase</keyword>
<evidence type="ECO:0000256" key="2">
    <source>
        <dbReference type="ARBA" id="ARBA00022679"/>
    </source>
</evidence>
<dbReference type="InterPro" id="IPR004422">
    <property type="entry name" value="RFAP_synthase"/>
</dbReference>
<accession>A0A0F9TYW8</accession>
<dbReference type="Pfam" id="PF08544">
    <property type="entry name" value="GHMP_kinases_C"/>
    <property type="match status" value="1"/>
</dbReference>
<evidence type="ECO:0008006" key="8">
    <source>
        <dbReference type="Google" id="ProtNLM"/>
    </source>
</evidence>
<dbReference type="EMBL" id="LAZR01000170">
    <property type="protein sequence ID" value="KKN84514.1"/>
    <property type="molecule type" value="Genomic_DNA"/>
</dbReference>
<dbReference type="PANTHER" id="PTHR20861:SF6">
    <property type="entry name" value="BETA-RIBOFURANOSYLPHENOL 5'-PHOSPHATE SYNTHASE"/>
    <property type="match status" value="1"/>
</dbReference>
<dbReference type="InterPro" id="IPR014721">
    <property type="entry name" value="Ribsml_uS5_D2-typ_fold_subgr"/>
</dbReference>